<comment type="similarity">
    <text evidence="3">Belongs to the methyltransferase superfamily. ETFBKMT family.</text>
</comment>
<keyword evidence="1" id="KW-0489">Methyltransferase</keyword>
<keyword evidence="2" id="KW-0808">Transferase</keyword>
<dbReference type="SUPFAM" id="SSF53335">
    <property type="entry name" value="S-adenosyl-L-methionine-dependent methyltransferases"/>
    <property type="match status" value="1"/>
</dbReference>
<dbReference type="PANTHER" id="PTHR43648:SF1">
    <property type="entry name" value="ELECTRON TRANSFER FLAVOPROTEIN BETA SUBUNIT LYSINE METHYLTRANSFERASE"/>
    <property type="match status" value="1"/>
</dbReference>
<dbReference type="Gene3D" id="3.40.50.150">
    <property type="entry name" value="Vaccinia Virus protein VP39"/>
    <property type="match status" value="1"/>
</dbReference>
<dbReference type="GO" id="GO:0032259">
    <property type="term" value="P:methylation"/>
    <property type="evidence" value="ECO:0007669"/>
    <property type="project" value="UniProtKB-KW"/>
</dbReference>
<evidence type="ECO:0000256" key="4">
    <source>
        <dbReference type="ARBA" id="ARBA00041867"/>
    </source>
</evidence>
<dbReference type="GO" id="GO:0005759">
    <property type="term" value="C:mitochondrial matrix"/>
    <property type="evidence" value="ECO:0007669"/>
    <property type="project" value="TreeGrafter"/>
</dbReference>
<evidence type="ECO:0000256" key="5">
    <source>
        <dbReference type="ARBA" id="ARBA00042266"/>
    </source>
</evidence>
<protein>
    <recommendedName>
        <fullName evidence="5">ETFB lysine methyltransferase</fullName>
    </recommendedName>
    <alternativeName>
        <fullName evidence="4">Protein N-lysine methyltransferase METTL20</fullName>
    </alternativeName>
</protein>
<evidence type="ECO:0000256" key="3">
    <source>
        <dbReference type="ARBA" id="ARBA00037932"/>
    </source>
</evidence>
<evidence type="ECO:0000256" key="2">
    <source>
        <dbReference type="ARBA" id="ARBA00022679"/>
    </source>
</evidence>
<proteinExistence type="inferred from homology"/>
<dbReference type="AlphaFoldDB" id="A0A8S1H6Y5"/>
<dbReference type="InterPro" id="IPR050078">
    <property type="entry name" value="Ribosomal_L11_MeTrfase_PrmA"/>
</dbReference>
<evidence type="ECO:0000313" key="6">
    <source>
        <dbReference type="EMBL" id="CAD6190992.1"/>
    </source>
</evidence>
<dbReference type="EMBL" id="CAJGYM010000018">
    <property type="protein sequence ID" value="CAD6190992.1"/>
    <property type="molecule type" value="Genomic_DNA"/>
</dbReference>
<name>A0A8S1H6Y5_9PELO</name>
<dbReference type="Pfam" id="PF06325">
    <property type="entry name" value="PrmA"/>
    <property type="match status" value="1"/>
</dbReference>
<dbReference type="InterPro" id="IPR029063">
    <property type="entry name" value="SAM-dependent_MTases_sf"/>
</dbReference>
<comment type="caution">
    <text evidence="6">The sequence shown here is derived from an EMBL/GenBank/DDBJ whole genome shotgun (WGS) entry which is preliminary data.</text>
</comment>
<reference evidence="6" key="1">
    <citation type="submission" date="2020-10" db="EMBL/GenBank/DDBJ databases">
        <authorList>
            <person name="Kikuchi T."/>
        </authorList>
    </citation>
    <scope>NUCLEOTIDE SEQUENCE</scope>
    <source>
        <strain evidence="6">NKZ352</strain>
    </source>
</reference>
<sequence length="200" mass="22514">MSTPEACPMADPYWAFYWPGGQAMTRFILDHRKTFGGKHVIDFGAGCGSASIAASLVGASRVLVNDIDQYALLATLLNFRLNGVSVNNVSFSQENLLEKDLVVKNFFAESDEEKFIILGDMFYDSDFAASLFAFLKRSQKSSGTRVFVGDPDRHPLTEKRSLESYRTKFEKRLVAEYSLPGYVIREHYGFNTAKVFELVF</sequence>
<evidence type="ECO:0000313" key="7">
    <source>
        <dbReference type="Proteomes" id="UP000835052"/>
    </source>
</evidence>
<keyword evidence="7" id="KW-1185">Reference proteome</keyword>
<gene>
    <name evidence="6" type="ORF">CAUJ_LOCUS6911</name>
</gene>
<dbReference type="Proteomes" id="UP000835052">
    <property type="component" value="Unassembled WGS sequence"/>
</dbReference>
<accession>A0A8S1H6Y5</accession>
<dbReference type="GO" id="GO:0016279">
    <property type="term" value="F:protein-lysine N-methyltransferase activity"/>
    <property type="evidence" value="ECO:0007669"/>
    <property type="project" value="TreeGrafter"/>
</dbReference>
<evidence type="ECO:0000256" key="1">
    <source>
        <dbReference type="ARBA" id="ARBA00022603"/>
    </source>
</evidence>
<organism evidence="6 7">
    <name type="scientific">Caenorhabditis auriculariae</name>
    <dbReference type="NCBI Taxonomy" id="2777116"/>
    <lineage>
        <taxon>Eukaryota</taxon>
        <taxon>Metazoa</taxon>
        <taxon>Ecdysozoa</taxon>
        <taxon>Nematoda</taxon>
        <taxon>Chromadorea</taxon>
        <taxon>Rhabditida</taxon>
        <taxon>Rhabditina</taxon>
        <taxon>Rhabditomorpha</taxon>
        <taxon>Rhabditoidea</taxon>
        <taxon>Rhabditidae</taxon>
        <taxon>Peloderinae</taxon>
        <taxon>Caenorhabditis</taxon>
    </lineage>
</organism>
<dbReference type="PANTHER" id="PTHR43648">
    <property type="entry name" value="ELECTRON TRANSFER FLAVOPROTEIN BETA SUBUNIT LYSINE METHYLTRANSFERASE"/>
    <property type="match status" value="1"/>
</dbReference>
<dbReference type="OrthoDB" id="194386at2759"/>